<accession>A0A1I6E2K8</accession>
<protein>
    <submittedName>
        <fullName evidence="1">Uncharacterized protein</fullName>
    </submittedName>
</protein>
<evidence type="ECO:0000313" key="1">
    <source>
        <dbReference type="EMBL" id="SFR11718.1"/>
    </source>
</evidence>
<dbReference type="RefSeq" id="WP_092485277.1">
    <property type="nucleotide sequence ID" value="NZ_FOYM01000023.1"/>
</dbReference>
<dbReference type="EMBL" id="FOYM01000023">
    <property type="protein sequence ID" value="SFR11718.1"/>
    <property type="molecule type" value="Genomic_DNA"/>
</dbReference>
<proteinExistence type="predicted"/>
<dbReference type="Proteomes" id="UP000199584">
    <property type="component" value="Unassembled WGS sequence"/>
</dbReference>
<evidence type="ECO:0000313" key="2">
    <source>
        <dbReference type="Proteomes" id="UP000199584"/>
    </source>
</evidence>
<name>A0A1I6E2K8_9FIRM</name>
<sequence length="170" mass="19525">MNFLKDIYGSFKINGGKITSVSQRLKQRLISDIINYNVLISIAGDSLTKKWDDVNDAVKIIAEYTGKNIYYTDGLNVSLFDDEIITLEKFTNISSCLFMFEPFILLVLPTTWYHETNFVEKIAKQIESLCVQSLNRRYGVVIVFPSNVIGGEKVKYRLQKFTHTHIKLAE</sequence>
<reference evidence="2" key="1">
    <citation type="submission" date="2016-10" db="EMBL/GenBank/DDBJ databases">
        <authorList>
            <person name="Varghese N."/>
            <person name="Submissions S."/>
        </authorList>
    </citation>
    <scope>NUCLEOTIDE SEQUENCE [LARGE SCALE GENOMIC DNA]</scope>
    <source>
        <strain evidence="2">DSM 3669</strain>
    </source>
</reference>
<gene>
    <name evidence="1" type="ORF">SAMN05660706_12348</name>
</gene>
<dbReference type="AlphaFoldDB" id="A0A1I6E2K8"/>
<organism evidence="1 2">
    <name type="scientific">Desulfoscipio geothermicus DSM 3669</name>
    <dbReference type="NCBI Taxonomy" id="1121426"/>
    <lineage>
        <taxon>Bacteria</taxon>
        <taxon>Bacillati</taxon>
        <taxon>Bacillota</taxon>
        <taxon>Clostridia</taxon>
        <taxon>Eubacteriales</taxon>
        <taxon>Desulfallaceae</taxon>
        <taxon>Desulfoscipio</taxon>
    </lineage>
</organism>
<keyword evidence="2" id="KW-1185">Reference proteome</keyword>